<reference evidence="2" key="1">
    <citation type="journal article" date="2014" name="Genome Announc.">
        <title>De novo whole-genome sequence and genome annotation of Lichtheimia ramosa.</title>
        <authorList>
            <person name="Linde J."/>
            <person name="Schwartze V."/>
            <person name="Binder U."/>
            <person name="Lass-Florl C."/>
            <person name="Voigt K."/>
            <person name="Horn F."/>
        </authorList>
    </citation>
    <scope>NUCLEOTIDE SEQUENCE</scope>
    <source>
        <strain evidence="2">JMRC FSU:6197</strain>
    </source>
</reference>
<gene>
    <name evidence="2" type="ORF">LRAMOSA03781</name>
</gene>
<sequence>MSTAILPEQQQQPQPASLQQQQQGGGYKSFLKPTKFWKSSGNKVASSPEEQQQQQQAGKPFALTMPTFKKPGLLQPKEQPANALRETPKAEIYKLSTINDSGVYLPPSPTQEGKRDHWLDLDEQVLAFRLPAPECLTTYGSPHQHKRESLFHTPSVIINQQHHQSSVSTSTTEDDIPSLMTDSSSTSPL</sequence>
<dbReference type="EMBL" id="LK023346">
    <property type="protein sequence ID" value="CDS11518.1"/>
    <property type="molecule type" value="Genomic_DNA"/>
</dbReference>
<feature type="compositionally biased region" description="Polar residues" evidence="1">
    <location>
        <begin position="37"/>
        <end position="50"/>
    </location>
</feature>
<evidence type="ECO:0000256" key="1">
    <source>
        <dbReference type="SAM" id="MobiDB-lite"/>
    </source>
</evidence>
<dbReference type="AlphaFoldDB" id="A0A077WWY3"/>
<feature type="region of interest" description="Disordered" evidence="1">
    <location>
        <begin position="1"/>
        <end position="88"/>
    </location>
</feature>
<evidence type="ECO:0000313" key="2">
    <source>
        <dbReference type="EMBL" id="CDS11518.1"/>
    </source>
</evidence>
<organism evidence="2">
    <name type="scientific">Lichtheimia ramosa</name>
    <dbReference type="NCBI Taxonomy" id="688394"/>
    <lineage>
        <taxon>Eukaryota</taxon>
        <taxon>Fungi</taxon>
        <taxon>Fungi incertae sedis</taxon>
        <taxon>Mucoromycota</taxon>
        <taxon>Mucoromycotina</taxon>
        <taxon>Mucoromycetes</taxon>
        <taxon>Mucorales</taxon>
        <taxon>Lichtheimiaceae</taxon>
        <taxon>Lichtheimia</taxon>
    </lineage>
</organism>
<feature type="compositionally biased region" description="Low complexity" evidence="1">
    <location>
        <begin position="160"/>
        <end position="171"/>
    </location>
</feature>
<feature type="region of interest" description="Disordered" evidence="1">
    <location>
        <begin position="159"/>
        <end position="189"/>
    </location>
</feature>
<proteinExistence type="predicted"/>
<feature type="compositionally biased region" description="Polar residues" evidence="1">
    <location>
        <begin position="180"/>
        <end position="189"/>
    </location>
</feature>
<protein>
    <submittedName>
        <fullName evidence="2">Uncharacterized protein</fullName>
    </submittedName>
</protein>
<feature type="compositionally biased region" description="Low complexity" evidence="1">
    <location>
        <begin position="7"/>
        <end position="22"/>
    </location>
</feature>
<name>A0A077WWY3_9FUNG</name>
<dbReference type="OrthoDB" id="2262261at2759"/>
<accession>A0A077WWY3</accession>